<keyword evidence="1" id="KW-0472">Membrane</keyword>
<dbReference type="PROSITE" id="PS51257">
    <property type="entry name" value="PROKAR_LIPOPROTEIN"/>
    <property type="match status" value="1"/>
</dbReference>
<name>A0AA48GH00_9BACT</name>
<evidence type="ECO:0000256" key="1">
    <source>
        <dbReference type="SAM" id="Phobius"/>
    </source>
</evidence>
<feature type="transmembrane region" description="Helical" evidence="1">
    <location>
        <begin position="186"/>
        <end position="205"/>
    </location>
</feature>
<feature type="transmembrane region" description="Helical" evidence="1">
    <location>
        <begin position="124"/>
        <end position="144"/>
    </location>
</feature>
<feature type="transmembrane region" description="Helical" evidence="1">
    <location>
        <begin position="239"/>
        <end position="258"/>
    </location>
</feature>
<accession>A0AA48GH00</accession>
<feature type="transmembrane region" description="Helical" evidence="1">
    <location>
        <begin position="36"/>
        <end position="57"/>
    </location>
</feature>
<evidence type="ECO:0000313" key="2">
    <source>
        <dbReference type="EMBL" id="BDU71037.1"/>
    </source>
</evidence>
<gene>
    <name evidence="2" type="ORF">METEAL_02110</name>
</gene>
<dbReference type="AlphaFoldDB" id="A0AA48GH00"/>
<evidence type="ECO:0000313" key="3">
    <source>
        <dbReference type="Proteomes" id="UP001238179"/>
    </source>
</evidence>
<keyword evidence="3" id="KW-1185">Reference proteome</keyword>
<reference evidence="3" key="1">
    <citation type="journal article" date="2023" name="Int. J. Syst. Evol. Microbiol.">
        <title>Mesoterricola silvestris gen. nov., sp. nov., Mesoterricola sediminis sp. nov., Geothrix oryzae sp. nov., Geothrix edaphica sp. nov., Geothrix rubra sp. nov., and Geothrix limicola sp. nov., six novel members of Acidobacteriota isolated from soils.</title>
        <authorList>
            <person name="Itoh H."/>
            <person name="Sugisawa Y."/>
            <person name="Mise K."/>
            <person name="Xu Z."/>
            <person name="Kuniyasu M."/>
            <person name="Ushijima N."/>
            <person name="Kawano K."/>
            <person name="Kobayashi E."/>
            <person name="Shiratori Y."/>
            <person name="Masuda Y."/>
            <person name="Senoo K."/>
        </authorList>
    </citation>
    <scope>NUCLEOTIDE SEQUENCE [LARGE SCALE GENOMIC DNA]</scope>
    <source>
        <strain evidence="3">W79</strain>
    </source>
</reference>
<dbReference type="RefSeq" id="WP_316413933.1">
    <property type="nucleotide sequence ID" value="NZ_AP027080.1"/>
</dbReference>
<feature type="transmembrane region" description="Helical" evidence="1">
    <location>
        <begin position="97"/>
        <end position="117"/>
    </location>
</feature>
<dbReference type="KEGG" id="msil:METEAL_02110"/>
<keyword evidence="1" id="KW-0812">Transmembrane</keyword>
<dbReference type="Pfam" id="PF14256">
    <property type="entry name" value="YwiC"/>
    <property type="match status" value="1"/>
</dbReference>
<protein>
    <submittedName>
        <fullName evidence="2">Uncharacterized protein</fullName>
    </submittedName>
</protein>
<dbReference type="InterPro" id="IPR025576">
    <property type="entry name" value="YwiC"/>
</dbReference>
<keyword evidence="1" id="KW-1133">Transmembrane helix</keyword>
<proteinExistence type="predicted"/>
<organism evidence="2 3">
    <name type="scientific">Mesoterricola silvestris</name>
    <dbReference type="NCBI Taxonomy" id="2927979"/>
    <lineage>
        <taxon>Bacteria</taxon>
        <taxon>Pseudomonadati</taxon>
        <taxon>Acidobacteriota</taxon>
        <taxon>Holophagae</taxon>
        <taxon>Holophagales</taxon>
        <taxon>Holophagaceae</taxon>
        <taxon>Mesoterricola</taxon>
    </lineage>
</organism>
<feature type="transmembrane region" description="Helical" evidence="1">
    <location>
        <begin position="150"/>
        <end position="174"/>
    </location>
</feature>
<feature type="transmembrane region" description="Helical" evidence="1">
    <location>
        <begin position="211"/>
        <end position="227"/>
    </location>
</feature>
<sequence length="259" mass="26564">MPKETLPLWPREHGAYAQLGVALACGAVLGHGSRGIFQAVLAVALFLASEPVLVLLGRRGEAARGASQVRAALRLVILGSVLLLAIFGAWIGAPAAHLLGLLPAAALGAILFFLFLIRQERTAAGEVVAAWAFSATAGSVVLLGDGGGRRALLLALLLGGMFTLATAVVHCHILALKRGGAWFPRFAAFALGAALCTWTGLAALHGSLPRAAGAALLPMTLAALWVWAAPPAPRQLKQVGWAATAMALLGGALAVFSLW</sequence>
<dbReference type="EMBL" id="AP027080">
    <property type="protein sequence ID" value="BDU71037.1"/>
    <property type="molecule type" value="Genomic_DNA"/>
</dbReference>
<dbReference type="Proteomes" id="UP001238179">
    <property type="component" value="Chromosome"/>
</dbReference>
<feature type="transmembrane region" description="Helical" evidence="1">
    <location>
        <begin position="69"/>
        <end position="91"/>
    </location>
</feature>